<dbReference type="GO" id="GO:0006357">
    <property type="term" value="P:regulation of transcription by RNA polymerase II"/>
    <property type="evidence" value="ECO:0007669"/>
    <property type="project" value="TreeGrafter"/>
</dbReference>
<dbReference type="Gene3D" id="2.30.30.140">
    <property type="match status" value="1"/>
</dbReference>
<reference evidence="2" key="1">
    <citation type="submission" date="2012-12" db="EMBL/GenBank/DDBJ databases">
        <title>Identification and characterization of a phenylalanine ammonia-lyase gene family in Isatis indigotica Fort.</title>
        <authorList>
            <person name="Liu Q."/>
            <person name="Chen J."/>
            <person name="Zhou X."/>
            <person name="Di P."/>
            <person name="Xiao Y."/>
            <person name="Xuan H."/>
            <person name="Zhang L."/>
            <person name="Chen W."/>
        </authorList>
    </citation>
    <scope>NUCLEOTIDE SEQUENCE</scope>
    <source>
        <tissue evidence="2">Salivary gland</tissue>
    </source>
</reference>
<dbReference type="EMBL" id="GADI01007773">
    <property type="protein sequence ID" value="JAA66035.1"/>
    <property type="molecule type" value="mRNA"/>
</dbReference>
<evidence type="ECO:0000256" key="1">
    <source>
        <dbReference type="SAM" id="MobiDB-lite"/>
    </source>
</evidence>
<dbReference type="PANTHER" id="PTHR13964">
    <property type="entry name" value="RBP-RELATED"/>
    <property type="match status" value="1"/>
</dbReference>
<keyword evidence="2" id="KW-0238">DNA-binding</keyword>
<protein>
    <submittedName>
        <fullName evidence="2">Putative dna-binding bright/brcaa1/rbp1</fullName>
    </submittedName>
</protein>
<dbReference type="AlphaFoldDB" id="A0A0K8R4F9"/>
<dbReference type="CDD" id="cd20389">
    <property type="entry name" value="Tudor_ARID4_rpt1"/>
    <property type="match status" value="1"/>
</dbReference>
<name>A0A0K8R4F9_IXORI</name>
<dbReference type="InterPro" id="IPR051232">
    <property type="entry name" value="ARID/SWI1_ChromRemod"/>
</dbReference>
<sequence length="113" mass="12314">MLGAAECRKAGIFGIIPSHSRFASVTRPSGPRSRRHGNHNDSAMASDEPLYLTVGTDVSAKYRGAFCEAKIKKVNRMVKCRVTFKNNHGTHVIPDDHIKGGTLRVSASPHLFA</sequence>
<dbReference type="GO" id="GO:0005634">
    <property type="term" value="C:nucleus"/>
    <property type="evidence" value="ECO:0007669"/>
    <property type="project" value="TreeGrafter"/>
</dbReference>
<organism evidence="2">
    <name type="scientific">Ixodes ricinus</name>
    <name type="common">Common tick</name>
    <name type="synonym">Acarus ricinus</name>
    <dbReference type="NCBI Taxonomy" id="34613"/>
    <lineage>
        <taxon>Eukaryota</taxon>
        <taxon>Metazoa</taxon>
        <taxon>Ecdysozoa</taxon>
        <taxon>Arthropoda</taxon>
        <taxon>Chelicerata</taxon>
        <taxon>Arachnida</taxon>
        <taxon>Acari</taxon>
        <taxon>Parasitiformes</taxon>
        <taxon>Ixodida</taxon>
        <taxon>Ixodoidea</taxon>
        <taxon>Ixodidae</taxon>
        <taxon>Ixodinae</taxon>
        <taxon>Ixodes</taxon>
    </lineage>
</organism>
<accession>A0A0K8R4F9</accession>
<feature type="region of interest" description="Disordered" evidence="1">
    <location>
        <begin position="22"/>
        <end position="46"/>
    </location>
</feature>
<dbReference type="PANTHER" id="PTHR13964:SF27">
    <property type="entry name" value="HAT-TRICK, ISOFORM D"/>
    <property type="match status" value="1"/>
</dbReference>
<dbReference type="GO" id="GO:0000976">
    <property type="term" value="F:transcription cis-regulatory region binding"/>
    <property type="evidence" value="ECO:0007669"/>
    <property type="project" value="TreeGrafter"/>
</dbReference>
<proteinExistence type="evidence at transcript level"/>
<evidence type="ECO:0000313" key="2">
    <source>
        <dbReference type="EMBL" id="JAA66035.1"/>
    </source>
</evidence>